<dbReference type="InterPro" id="IPR046349">
    <property type="entry name" value="C1-like_sf"/>
</dbReference>
<organism evidence="4 5">
    <name type="scientific">Striga asiatica</name>
    <name type="common">Asiatic witchweed</name>
    <name type="synonym">Buchnera asiatica</name>
    <dbReference type="NCBI Taxonomy" id="4170"/>
    <lineage>
        <taxon>Eukaryota</taxon>
        <taxon>Viridiplantae</taxon>
        <taxon>Streptophyta</taxon>
        <taxon>Embryophyta</taxon>
        <taxon>Tracheophyta</taxon>
        <taxon>Spermatophyta</taxon>
        <taxon>Magnoliopsida</taxon>
        <taxon>eudicotyledons</taxon>
        <taxon>Gunneridae</taxon>
        <taxon>Pentapetalae</taxon>
        <taxon>asterids</taxon>
        <taxon>lamiids</taxon>
        <taxon>Lamiales</taxon>
        <taxon>Orobanchaceae</taxon>
        <taxon>Buchnereae</taxon>
        <taxon>Striga</taxon>
    </lineage>
</organism>
<dbReference type="Pfam" id="PF03107">
    <property type="entry name" value="C1_2"/>
    <property type="match status" value="2"/>
</dbReference>
<dbReference type="Gene3D" id="3.30.60.20">
    <property type="match status" value="1"/>
</dbReference>
<reference evidence="5" key="1">
    <citation type="journal article" date="2019" name="Curr. Biol.">
        <title>Genome Sequence of Striga asiatica Provides Insight into the Evolution of Plant Parasitism.</title>
        <authorList>
            <person name="Yoshida S."/>
            <person name="Kim S."/>
            <person name="Wafula E.K."/>
            <person name="Tanskanen J."/>
            <person name="Kim Y.M."/>
            <person name="Honaas L."/>
            <person name="Yang Z."/>
            <person name="Spallek T."/>
            <person name="Conn C.E."/>
            <person name="Ichihashi Y."/>
            <person name="Cheong K."/>
            <person name="Cui S."/>
            <person name="Der J.P."/>
            <person name="Gundlach H."/>
            <person name="Jiao Y."/>
            <person name="Hori C."/>
            <person name="Ishida J.K."/>
            <person name="Kasahara H."/>
            <person name="Kiba T."/>
            <person name="Kim M.S."/>
            <person name="Koo N."/>
            <person name="Laohavisit A."/>
            <person name="Lee Y.H."/>
            <person name="Lumba S."/>
            <person name="McCourt P."/>
            <person name="Mortimer J.C."/>
            <person name="Mutuku J.M."/>
            <person name="Nomura T."/>
            <person name="Sasaki-Sekimoto Y."/>
            <person name="Seto Y."/>
            <person name="Wang Y."/>
            <person name="Wakatake T."/>
            <person name="Sakakibara H."/>
            <person name="Demura T."/>
            <person name="Yamaguchi S."/>
            <person name="Yoneyama K."/>
            <person name="Manabe R.I."/>
            <person name="Nelson D.C."/>
            <person name="Schulman A.H."/>
            <person name="Timko M.P."/>
            <person name="dePamphilis C.W."/>
            <person name="Choi D."/>
            <person name="Shirasu K."/>
        </authorList>
    </citation>
    <scope>NUCLEOTIDE SEQUENCE [LARGE SCALE GENOMIC DNA]</scope>
    <source>
        <strain evidence="5">cv. UVA1</strain>
    </source>
</reference>
<gene>
    <name evidence="4" type="ORF">STAS_15906</name>
</gene>
<dbReference type="PANTHER" id="PTHR47841:SF3">
    <property type="entry name" value="OS09G0492800 PROTEIN"/>
    <property type="match status" value="1"/>
</dbReference>
<evidence type="ECO:0000256" key="1">
    <source>
        <dbReference type="ARBA" id="ARBA00022737"/>
    </source>
</evidence>
<dbReference type="InterPro" id="IPR004146">
    <property type="entry name" value="DC1"/>
</dbReference>
<dbReference type="AlphaFoldDB" id="A0A5A7Q4G9"/>
<dbReference type="OrthoDB" id="1909414at2759"/>
<evidence type="ECO:0000313" key="5">
    <source>
        <dbReference type="Proteomes" id="UP000325081"/>
    </source>
</evidence>
<accession>A0A5A7Q4G9</accession>
<name>A0A5A7Q4G9_STRAF</name>
<dbReference type="Proteomes" id="UP000325081">
    <property type="component" value="Unassembled WGS sequence"/>
</dbReference>
<sequence length="270" mass="29856">MKRRSSTMKRSNSSSPIEFPTLAEATGGNQEISHYSHSKHPLTEISTPEIFRCSGCKEYGAGKRFSCRHCDFQLHVFCALSPPIFNNHPLHAQHQLVFHSKPRSAKGGMSWTRCDVCGKSVKGFTLRCGVCSFTMHPCCAMLSPHINVAVHPHTLTLLPTSSDSHYYYCTCNECGGKRKSSRVYRCTTCEDNESSYYLHAACAKSFINGLQDNGILPTPERPSALGTAARLASQVVIEFIGGLFEGIGEGVAEALLQNMMPRGRRQLHRN</sequence>
<dbReference type="PANTHER" id="PTHR47841">
    <property type="entry name" value="DIACYLGLYCEROL KINASE THETA-LIKE-RELATED"/>
    <property type="match status" value="1"/>
</dbReference>
<keyword evidence="1" id="KW-0677">Repeat</keyword>
<evidence type="ECO:0000313" key="4">
    <source>
        <dbReference type="EMBL" id="GER39297.1"/>
    </source>
</evidence>
<evidence type="ECO:0000256" key="2">
    <source>
        <dbReference type="SAM" id="MobiDB-lite"/>
    </source>
</evidence>
<comment type="caution">
    <text evidence="4">The sequence shown here is derived from an EMBL/GenBank/DDBJ whole genome shotgun (WGS) entry which is preliminary data.</text>
</comment>
<evidence type="ECO:0000259" key="3">
    <source>
        <dbReference type="Pfam" id="PF03107"/>
    </source>
</evidence>
<dbReference type="SUPFAM" id="SSF57889">
    <property type="entry name" value="Cysteine-rich domain"/>
    <property type="match status" value="1"/>
</dbReference>
<proteinExistence type="predicted"/>
<dbReference type="EMBL" id="BKCP01005627">
    <property type="protein sequence ID" value="GER39297.1"/>
    <property type="molecule type" value="Genomic_DNA"/>
</dbReference>
<protein>
    <submittedName>
        <fullName evidence="4">Cysteine/Histidine-rich C1 domain family protein</fullName>
    </submittedName>
</protein>
<feature type="domain" description="DC1" evidence="3">
    <location>
        <begin position="89"/>
        <end position="140"/>
    </location>
</feature>
<keyword evidence="5" id="KW-1185">Reference proteome</keyword>
<feature type="region of interest" description="Disordered" evidence="2">
    <location>
        <begin position="1"/>
        <end position="21"/>
    </location>
</feature>
<feature type="domain" description="DC1" evidence="3">
    <location>
        <begin position="36"/>
        <end position="79"/>
    </location>
</feature>